<organism evidence="2">
    <name type="scientific">viral metagenome</name>
    <dbReference type="NCBI Taxonomy" id="1070528"/>
    <lineage>
        <taxon>unclassified sequences</taxon>
        <taxon>metagenomes</taxon>
        <taxon>organismal metagenomes</taxon>
    </lineage>
</organism>
<evidence type="ECO:0000256" key="1">
    <source>
        <dbReference type="SAM" id="Phobius"/>
    </source>
</evidence>
<dbReference type="AlphaFoldDB" id="A0A6C0IE84"/>
<keyword evidence="1" id="KW-0812">Transmembrane</keyword>
<dbReference type="EMBL" id="MN740157">
    <property type="protein sequence ID" value="QHT90755.1"/>
    <property type="molecule type" value="Genomic_DNA"/>
</dbReference>
<name>A0A6C0IE84_9ZZZZ</name>
<sequence>MVATVEDMADMAVMVGMVCIPTTTTIITSMAILVMGIR</sequence>
<accession>A0A6C0IE84</accession>
<evidence type="ECO:0000313" key="2">
    <source>
        <dbReference type="EMBL" id="QHT90755.1"/>
    </source>
</evidence>
<feature type="transmembrane region" description="Helical" evidence="1">
    <location>
        <begin position="12"/>
        <end position="37"/>
    </location>
</feature>
<proteinExistence type="predicted"/>
<protein>
    <submittedName>
        <fullName evidence="2">Uncharacterized protein</fullName>
    </submittedName>
</protein>
<reference evidence="2" key="1">
    <citation type="journal article" date="2020" name="Nature">
        <title>Giant virus diversity and host interactions through global metagenomics.</title>
        <authorList>
            <person name="Schulz F."/>
            <person name="Roux S."/>
            <person name="Paez-Espino D."/>
            <person name="Jungbluth S."/>
            <person name="Walsh D.A."/>
            <person name="Denef V.J."/>
            <person name="McMahon K.D."/>
            <person name="Konstantinidis K.T."/>
            <person name="Eloe-Fadrosh E.A."/>
            <person name="Kyrpides N.C."/>
            <person name="Woyke T."/>
        </authorList>
    </citation>
    <scope>NUCLEOTIDE SEQUENCE</scope>
    <source>
        <strain evidence="2">GVMAG-M-3300023184-71</strain>
    </source>
</reference>
<keyword evidence="1" id="KW-0472">Membrane</keyword>
<keyword evidence="1" id="KW-1133">Transmembrane helix</keyword>